<organism evidence="4 5">
    <name type="scientific">Sediminicoccus rosea</name>
    <dbReference type="NCBI Taxonomy" id="1225128"/>
    <lineage>
        <taxon>Bacteria</taxon>
        <taxon>Pseudomonadati</taxon>
        <taxon>Pseudomonadota</taxon>
        <taxon>Alphaproteobacteria</taxon>
        <taxon>Acetobacterales</taxon>
        <taxon>Roseomonadaceae</taxon>
        <taxon>Sediminicoccus</taxon>
    </lineage>
</organism>
<evidence type="ECO:0000256" key="1">
    <source>
        <dbReference type="ARBA" id="ARBA00022553"/>
    </source>
</evidence>
<keyword evidence="1 2" id="KW-0597">Phosphoprotein</keyword>
<feature type="domain" description="Response regulatory" evidence="3">
    <location>
        <begin position="235"/>
        <end position="351"/>
    </location>
</feature>
<dbReference type="Gene3D" id="3.40.50.2300">
    <property type="match status" value="1"/>
</dbReference>
<feature type="modified residue" description="4-aspartylphosphate" evidence="2">
    <location>
        <position position="285"/>
    </location>
</feature>
<evidence type="ECO:0000259" key="3">
    <source>
        <dbReference type="PROSITE" id="PS50110"/>
    </source>
</evidence>
<dbReference type="RefSeq" id="WP_318647790.1">
    <property type="nucleotide sequence ID" value="NZ_CP137852.1"/>
</dbReference>
<dbReference type="Pfam" id="PF00072">
    <property type="entry name" value="Response_reg"/>
    <property type="match status" value="1"/>
</dbReference>
<dbReference type="PROSITE" id="PS50110">
    <property type="entry name" value="RESPONSE_REGULATORY"/>
    <property type="match status" value="1"/>
</dbReference>
<evidence type="ECO:0000313" key="4">
    <source>
        <dbReference type="EMBL" id="WPB83833.1"/>
    </source>
</evidence>
<dbReference type="SUPFAM" id="SSF52172">
    <property type="entry name" value="CheY-like"/>
    <property type="match status" value="1"/>
</dbReference>
<dbReference type="InterPro" id="IPR050595">
    <property type="entry name" value="Bact_response_regulator"/>
</dbReference>
<dbReference type="EMBL" id="CP137852">
    <property type="protein sequence ID" value="WPB83833.1"/>
    <property type="molecule type" value="Genomic_DNA"/>
</dbReference>
<protein>
    <submittedName>
        <fullName evidence="4">Response regulator</fullName>
    </submittedName>
</protein>
<dbReference type="Proteomes" id="UP001305521">
    <property type="component" value="Chromosome"/>
</dbReference>
<evidence type="ECO:0000256" key="2">
    <source>
        <dbReference type="PROSITE-ProRule" id="PRU00169"/>
    </source>
</evidence>
<dbReference type="SMART" id="SM00448">
    <property type="entry name" value="REC"/>
    <property type="match status" value="1"/>
</dbReference>
<evidence type="ECO:0000313" key="5">
    <source>
        <dbReference type="Proteomes" id="UP001305521"/>
    </source>
</evidence>
<dbReference type="InterPro" id="IPR001789">
    <property type="entry name" value="Sig_transdc_resp-reg_receiver"/>
</dbReference>
<accession>A0ABZ0PDQ8</accession>
<keyword evidence="5" id="KW-1185">Reference proteome</keyword>
<dbReference type="PANTHER" id="PTHR44591:SF21">
    <property type="entry name" value="TWO-COMPONENT RESPONSE REGULATOR"/>
    <property type="match status" value="1"/>
</dbReference>
<reference evidence="4 5" key="1">
    <citation type="submission" date="2023-11" db="EMBL/GenBank/DDBJ databases">
        <title>Arctic aerobic anoxygenic photoheterotroph Sediminicoccus rosea KRV36 adapts its photosynthesis to long days of polar summer.</title>
        <authorList>
            <person name="Tomasch J."/>
            <person name="Kopejtka K."/>
            <person name="Bily T."/>
            <person name="Gardiner A.T."/>
            <person name="Gardian Z."/>
            <person name="Shivaramu S."/>
            <person name="Koblizek M."/>
            <person name="Engelhardt F."/>
            <person name="Kaftan D."/>
        </authorList>
    </citation>
    <scope>NUCLEOTIDE SEQUENCE [LARGE SCALE GENOMIC DNA]</scope>
    <source>
        <strain evidence="4 5">R-30</strain>
    </source>
</reference>
<gene>
    <name evidence="4" type="ORF">R9Z33_17165</name>
</gene>
<proteinExistence type="predicted"/>
<sequence>MTAPQPAVSIPFDQAFAIAHAMNNLLAIIAGRLDDIHEASPDTGDAREAAALGLLATERAARLMRGMMASLSGEIFRAGRCDSGQVLRGVQAMRRAPGLTPIAIDDAAENLALLCDPVALSDLIGNALDALTAAGDVPIQLRCAMIEAPCAGLPSGSFTEIRITGGMPCAEPDWRERALGESWRSALQRFCRAAGGDALVEGGTPGQPMVIRLCLPGHPAPAQSPAPGSAPAPVRVLMVEDDEPVRQHAERVITSLGYGIISVPTAEAALGVVGDDAQVDILFTDVILPGGMSGGELAEHVQRIRPDLPIVFTSGHNADHCVSRLLLSRGATLLPKPYRRTSLAAALEAAAMAARGRGSDQRARGD</sequence>
<dbReference type="PANTHER" id="PTHR44591">
    <property type="entry name" value="STRESS RESPONSE REGULATOR PROTEIN 1"/>
    <property type="match status" value="1"/>
</dbReference>
<dbReference type="InterPro" id="IPR011006">
    <property type="entry name" value="CheY-like_superfamily"/>
</dbReference>
<name>A0ABZ0PDQ8_9PROT</name>